<dbReference type="STRING" id="45067.Llan_1785"/>
<dbReference type="GO" id="GO:0003677">
    <property type="term" value="F:DNA binding"/>
    <property type="evidence" value="ECO:0007669"/>
    <property type="project" value="InterPro"/>
</dbReference>
<dbReference type="PATRIC" id="fig|45067.4.peg.1876"/>
<keyword evidence="3" id="KW-1185">Reference proteome</keyword>
<dbReference type="GO" id="GO:0006313">
    <property type="term" value="P:DNA transposition"/>
    <property type="evidence" value="ECO:0007669"/>
    <property type="project" value="InterPro"/>
</dbReference>
<proteinExistence type="predicted"/>
<dbReference type="PANTHER" id="PTHR33055:SF13">
    <property type="entry name" value="TRANSPOSASE"/>
    <property type="match status" value="1"/>
</dbReference>
<dbReference type="PANTHER" id="PTHR33055">
    <property type="entry name" value="TRANSPOSASE FOR INSERTION SEQUENCE ELEMENT IS1111A"/>
    <property type="match status" value="1"/>
</dbReference>
<dbReference type="eggNOG" id="COG3547">
    <property type="taxonomic scope" value="Bacteria"/>
</dbReference>
<reference evidence="2 3" key="1">
    <citation type="submission" date="2015-11" db="EMBL/GenBank/DDBJ databases">
        <title>Genomic analysis of 38 Legionella species identifies large and diverse effector repertoires.</title>
        <authorList>
            <person name="Burstein D."/>
            <person name="Amaro F."/>
            <person name="Zusman T."/>
            <person name="Lifshitz Z."/>
            <person name="Cohen O."/>
            <person name="Gilbert J.A."/>
            <person name="Pupko T."/>
            <person name="Shuman H.A."/>
            <person name="Segal G."/>
        </authorList>
    </citation>
    <scope>NUCLEOTIDE SEQUENCE [LARGE SCALE GENOMIC DNA]</scope>
    <source>
        <strain evidence="2 3">ATCC 49751</strain>
    </source>
</reference>
<dbReference type="RefSeq" id="WP_058387158.1">
    <property type="nucleotide sequence ID" value="NZ_CAAAJD010000001.1"/>
</dbReference>
<dbReference type="OrthoDB" id="9795150at2"/>
<dbReference type="AlphaFoldDB" id="A0A0W0VKH2"/>
<evidence type="ECO:0000313" key="3">
    <source>
        <dbReference type="Proteomes" id="UP000054869"/>
    </source>
</evidence>
<sequence>MFQEEKIYIGIDVSKAVLDIFILPTRKYMQFKNTETDIQKLIKKIALFSNVLVVLESTGGYEKPLTYALSETKADVCVMNPRQIRGGRAAVRKALYMPTLVAIKYNLQIRTFYQRLCNAGKSKMTALIACMRKLLITMNALIKKNQYWSEGT</sequence>
<accession>A0A0W0VKH2</accession>
<dbReference type="Proteomes" id="UP000054869">
    <property type="component" value="Unassembled WGS sequence"/>
</dbReference>
<protein>
    <recommendedName>
        <fullName evidence="1">Transposase IS110-like N-terminal domain-containing protein</fullName>
    </recommendedName>
</protein>
<evidence type="ECO:0000259" key="1">
    <source>
        <dbReference type="Pfam" id="PF01548"/>
    </source>
</evidence>
<organism evidence="2 3">
    <name type="scientific">Legionella lansingensis</name>
    <dbReference type="NCBI Taxonomy" id="45067"/>
    <lineage>
        <taxon>Bacteria</taxon>
        <taxon>Pseudomonadati</taxon>
        <taxon>Pseudomonadota</taxon>
        <taxon>Gammaproteobacteria</taxon>
        <taxon>Legionellales</taxon>
        <taxon>Legionellaceae</taxon>
        <taxon>Legionella</taxon>
    </lineage>
</organism>
<gene>
    <name evidence="2" type="ORF">Llan_1785</name>
</gene>
<evidence type="ECO:0000313" key="2">
    <source>
        <dbReference type="EMBL" id="KTD20600.1"/>
    </source>
</evidence>
<name>A0A0W0VKH2_9GAMM</name>
<dbReference type="InterPro" id="IPR002525">
    <property type="entry name" value="Transp_IS110-like_N"/>
</dbReference>
<dbReference type="EMBL" id="LNYI01000037">
    <property type="protein sequence ID" value="KTD20600.1"/>
    <property type="molecule type" value="Genomic_DNA"/>
</dbReference>
<dbReference type="GO" id="GO:0004803">
    <property type="term" value="F:transposase activity"/>
    <property type="evidence" value="ECO:0007669"/>
    <property type="project" value="InterPro"/>
</dbReference>
<comment type="caution">
    <text evidence="2">The sequence shown here is derived from an EMBL/GenBank/DDBJ whole genome shotgun (WGS) entry which is preliminary data.</text>
</comment>
<dbReference type="Pfam" id="PF01548">
    <property type="entry name" value="DEDD_Tnp_IS110"/>
    <property type="match status" value="1"/>
</dbReference>
<dbReference type="InterPro" id="IPR047650">
    <property type="entry name" value="Transpos_IS110"/>
</dbReference>
<feature type="domain" description="Transposase IS110-like N-terminal" evidence="1">
    <location>
        <begin position="9"/>
        <end position="88"/>
    </location>
</feature>